<dbReference type="AlphaFoldDB" id="A0A806JY52"/>
<organism evidence="2">
    <name type="scientific">uncultured bacterium contig00032</name>
    <dbReference type="NCBI Taxonomy" id="1181521"/>
    <lineage>
        <taxon>Bacteria</taxon>
        <taxon>environmental samples</taxon>
    </lineage>
</organism>
<reference evidence="2" key="1">
    <citation type="submission" date="2012-03" db="EMBL/GenBank/DDBJ databases">
        <title>Functional metagenomics reveals considerable lignocellulase gene clusters in the gut microbiome of a wood-feeding higher termite.</title>
        <authorList>
            <person name="Liu N."/>
        </authorList>
    </citation>
    <scope>NUCLEOTIDE SEQUENCE</scope>
</reference>
<name>A0A806JY52_9BACT</name>
<protein>
    <recommendedName>
        <fullName evidence="3">Lipoprotein</fullName>
    </recommendedName>
</protein>
<dbReference type="PROSITE" id="PS51257">
    <property type="entry name" value="PROKAR_LIPOPROTEIN"/>
    <property type="match status" value="1"/>
</dbReference>
<accession>A0A806JY52</accession>
<feature type="signal peptide" evidence="1">
    <location>
        <begin position="1"/>
        <end position="23"/>
    </location>
</feature>
<proteinExistence type="predicted"/>
<dbReference type="EMBL" id="JQ844168">
    <property type="protein sequence ID" value="AGS51697.1"/>
    <property type="molecule type" value="Genomic_DNA"/>
</dbReference>
<evidence type="ECO:0000256" key="1">
    <source>
        <dbReference type="SAM" id="SignalP"/>
    </source>
</evidence>
<sequence length="110" mass="10758">MRKKLLISLLVMVLAFGMMVAGCGDGSTDTNGNGNGNNIIEKTVSVGAQSGTLNAGTAGTVTFPVTTANIANGNYAVSVANLPTGVSVQGQVAINGNAGTLTLAGNTSTA</sequence>
<evidence type="ECO:0008006" key="3">
    <source>
        <dbReference type="Google" id="ProtNLM"/>
    </source>
</evidence>
<feature type="chain" id="PRO_5032727025" description="Lipoprotein" evidence="1">
    <location>
        <begin position="24"/>
        <end position="110"/>
    </location>
</feature>
<keyword evidence="1" id="KW-0732">Signal</keyword>
<evidence type="ECO:0000313" key="2">
    <source>
        <dbReference type="EMBL" id="AGS51697.1"/>
    </source>
</evidence>